<dbReference type="CDD" id="cd18774">
    <property type="entry name" value="PDC2_HK_sensor"/>
    <property type="match status" value="1"/>
</dbReference>
<dbReference type="FunFam" id="3.30.565.10:FF:000010">
    <property type="entry name" value="Sensor histidine kinase RcsC"/>
    <property type="match status" value="1"/>
</dbReference>
<evidence type="ECO:0000256" key="20">
    <source>
        <dbReference type="SAM" id="Phobius"/>
    </source>
</evidence>
<accession>C4KAK4</accession>
<dbReference type="Gene3D" id="3.40.50.2300">
    <property type="match status" value="1"/>
</dbReference>
<keyword evidence="14" id="KW-0131">Cell cycle</keyword>
<dbReference type="eggNOG" id="COG2202">
    <property type="taxonomic scope" value="Bacteria"/>
</dbReference>
<dbReference type="HOGENOM" id="CLU_001896_0_0_4"/>
<evidence type="ECO:0000256" key="6">
    <source>
        <dbReference type="ARBA" id="ARBA00022679"/>
    </source>
</evidence>
<dbReference type="SMART" id="SM00388">
    <property type="entry name" value="HisKA"/>
    <property type="match status" value="1"/>
</dbReference>
<dbReference type="Pfam" id="PF00072">
    <property type="entry name" value="Response_reg"/>
    <property type="match status" value="1"/>
</dbReference>
<dbReference type="Pfam" id="PF02518">
    <property type="entry name" value="HATPase_c"/>
    <property type="match status" value="1"/>
</dbReference>
<keyword evidence="11 20" id="KW-1133">Transmembrane helix</keyword>
<dbReference type="PROSITE" id="PS50113">
    <property type="entry name" value="PAC"/>
    <property type="match status" value="2"/>
</dbReference>
<feature type="domain" description="Response regulatory" evidence="22">
    <location>
        <begin position="1037"/>
        <end position="1153"/>
    </location>
</feature>
<dbReference type="CDD" id="cd16922">
    <property type="entry name" value="HATPase_EvgS-ArcB-TorS-like"/>
    <property type="match status" value="1"/>
</dbReference>
<dbReference type="EC" id="2.7.13.3" evidence="3"/>
<dbReference type="InterPro" id="IPR000014">
    <property type="entry name" value="PAS"/>
</dbReference>
<dbReference type="eggNOG" id="COG3829">
    <property type="taxonomic scope" value="Bacteria"/>
</dbReference>
<dbReference type="GO" id="GO:0000155">
    <property type="term" value="F:phosphorelay sensor kinase activity"/>
    <property type="evidence" value="ECO:0007669"/>
    <property type="project" value="InterPro"/>
</dbReference>
<dbReference type="PROSITE" id="PS50112">
    <property type="entry name" value="PAS"/>
    <property type="match status" value="3"/>
</dbReference>
<dbReference type="CDD" id="cd17546">
    <property type="entry name" value="REC_hyHK_CKI1_RcsC-like"/>
    <property type="match status" value="1"/>
</dbReference>
<protein>
    <recommendedName>
        <fullName evidence="16">Virulence sensor protein BvgS</fullName>
        <ecNumber evidence="3">2.7.13.3</ecNumber>
    </recommendedName>
</protein>
<dbReference type="Gene3D" id="3.30.450.20">
    <property type="entry name" value="PAS domain"/>
    <property type="match status" value="3"/>
</dbReference>
<dbReference type="Gene3D" id="3.30.565.10">
    <property type="entry name" value="Histidine kinase-like ATPase, C-terminal domain"/>
    <property type="match status" value="1"/>
</dbReference>
<name>C4KAK4_THASP</name>
<dbReference type="SUPFAM" id="SSF55785">
    <property type="entry name" value="PYP-like sensor domain (PAS domain)"/>
    <property type="match status" value="3"/>
</dbReference>
<keyword evidence="5 18" id="KW-0597">Phosphoprotein</keyword>
<evidence type="ECO:0000256" key="4">
    <source>
        <dbReference type="ARBA" id="ARBA00022475"/>
    </source>
</evidence>
<evidence type="ECO:0000256" key="3">
    <source>
        <dbReference type="ARBA" id="ARBA00012438"/>
    </source>
</evidence>
<feature type="domain" description="PAC" evidence="24">
    <location>
        <begin position="551"/>
        <end position="604"/>
    </location>
</feature>
<reference evidence="26 27" key="2">
    <citation type="journal article" date="2012" name="Stand. Genomic Sci.">
        <title>Complete genome sequence of Thauera aminoaromatica strain MZ1T.</title>
        <authorList>
            <person name="Jiang K."/>
            <person name="Sanseverino J."/>
            <person name="Chauhan A."/>
            <person name="Lucas S."/>
            <person name="Copeland A."/>
            <person name="Lapidus A."/>
            <person name="Del Rio T.G."/>
            <person name="Dalin E."/>
            <person name="Tice H."/>
            <person name="Bruce D."/>
            <person name="Goodwin L."/>
            <person name="Pitluck S."/>
            <person name="Sims D."/>
            <person name="Brettin T."/>
            <person name="Detter J.C."/>
            <person name="Han C."/>
            <person name="Chang Y.J."/>
            <person name="Larimer F."/>
            <person name="Land M."/>
            <person name="Hauser L."/>
            <person name="Kyrpides N.C."/>
            <person name="Mikhailova N."/>
            <person name="Moser S."/>
            <person name="Jegier P."/>
            <person name="Close D."/>
            <person name="Debruyn J.M."/>
            <person name="Wang Y."/>
            <person name="Layton A.C."/>
            <person name="Allen M.S."/>
            <person name="Sayler G.S."/>
        </authorList>
    </citation>
    <scope>NUCLEOTIDE SEQUENCE [LARGE SCALE GENOMIC DNA]</scope>
    <source>
        <strain evidence="26 27">MZ1T</strain>
    </source>
</reference>
<dbReference type="PROSITE" id="PS50110">
    <property type="entry name" value="RESPONSE_REGULATORY"/>
    <property type="match status" value="1"/>
</dbReference>
<dbReference type="InterPro" id="IPR008207">
    <property type="entry name" value="Sig_transdc_His_kin_Hpt_dom"/>
</dbReference>
<evidence type="ECO:0000259" key="21">
    <source>
        <dbReference type="PROSITE" id="PS50109"/>
    </source>
</evidence>
<comment type="function">
    <text evidence="15">Member of the two-component regulatory system BvgS/BvgA. Phosphorylates BvgA via a four-step phosphorelay in response to environmental signals.</text>
</comment>
<dbReference type="InterPro" id="IPR036890">
    <property type="entry name" value="HATPase_C_sf"/>
</dbReference>
<dbReference type="SMART" id="SM00387">
    <property type="entry name" value="HATPase_c"/>
    <property type="match status" value="1"/>
</dbReference>
<evidence type="ECO:0000256" key="11">
    <source>
        <dbReference type="ARBA" id="ARBA00022989"/>
    </source>
</evidence>
<evidence type="ECO:0000256" key="9">
    <source>
        <dbReference type="ARBA" id="ARBA00022777"/>
    </source>
</evidence>
<evidence type="ECO:0000256" key="18">
    <source>
        <dbReference type="PROSITE-ProRule" id="PRU00169"/>
    </source>
</evidence>
<dbReference type="STRING" id="85643.Tmz1t_2831"/>
<evidence type="ECO:0000259" key="25">
    <source>
        <dbReference type="PROSITE" id="PS50894"/>
    </source>
</evidence>
<dbReference type="InterPro" id="IPR035965">
    <property type="entry name" value="PAS-like_dom_sf"/>
</dbReference>
<evidence type="ECO:0000256" key="15">
    <source>
        <dbReference type="ARBA" id="ARBA00058004"/>
    </source>
</evidence>
<feature type="transmembrane region" description="Helical" evidence="20">
    <location>
        <begin position="20"/>
        <end position="42"/>
    </location>
</feature>
<dbReference type="Pfam" id="PF01627">
    <property type="entry name" value="Hpt"/>
    <property type="match status" value="1"/>
</dbReference>
<dbReference type="InterPro" id="IPR005467">
    <property type="entry name" value="His_kinase_dom"/>
</dbReference>
<feature type="coiled-coil region" evidence="19">
    <location>
        <begin position="745"/>
        <end position="783"/>
    </location>
</feature>
<keyword evidence="9 26" id="KW-0418">Kinase</keyword>
<dbReference type="GO" id="GO:0005886">
    <property type="term" value="C:plasma membrane"/>
    <property type="evidence" value="ECO:0007669"/>
    <property type="project" value="UniProtKB-SubCell"/>
</dbReference>
<dbReference type="InterPro" id="IPR001789">
    <property type="entry name" value="Sig_transdc_resp-reg_receiver"/>
</dbReference>
<comment type="catalytic activity">
    <reaction evidence="1">
        <text>ATP + protein L-histidine = ADP + protein N-phospho-L-histidine.</text>
        <dbReference type="EC" id="2.7.13.3"/>
    </reaction>
</comment>
<dbReference type="PROSITE" id="PS50109">
    <property type="entry name" value="HIS_KIN"/>
    <property type="match status" value="1"/>
</dbReference>
<feature type="transmembrane region" description="Helical" evidence="20">
    <location>
        <begin position="311"/>
        <end position="333"/>
    </location>
</feature>
<keyword evidence="7 20" id="KW-0812">Transmembrane</keyword>
<dbReference type="Pfam" id="PF00512">
    <property type="entry name" value="HisKA"/>
    <property type="match status" value="1"/>
</dbReference>
<dbReference type="Gene3D" id="1.10.287.130">
    <property type="match status" value="1"/>
</dbReference>
<reference evidence="27" key="1">
    <citation type="submission" date="2009-05" db="EMBL/GenBank/DDBJ databases">
        <title>Complete sequence of chromosome of Thauera sp. MZ1T.</title>
        <authorList>
            <consortium name="US DOE Joint Genome Institute"/>
            <person name="Lucas S."/>
            <person name="Copeland A."/>
            <person name="Lapidus A."/>
            <person name="Glavina del Rio T."/>
            <person name="Dalin E."/>
            <person name="Tice H."/>
            <person name="Bruce D."/>
            <person name="Goodwin L."/>
            <person name="Pitluck S."/>
            <person name="Sims D."/>
            <person name="Brettin T."/>
            <person name="Detter J.C."/>
            <person name="Han C."/>
            <person name="Larimer F."/>
            <person name="Land M."/>
            <person name="Hauser L."/>
            <person name="Kyrpides N."/>
            <person name="Mikhailova N."/>
            <person name="Sayler G.S."/>
        </authorList>
    </citation>
    <scope>NUCLEOTIDE SEQUENCE [LARGE SCALE GENOMIC DNA]</scope>
    <source>
        <strain evidence="27">MZ1T</strain>
    </source>
</reference>
<dbReference type="KEGG" id="tmz:Tmz1t_2831"/>
<dbReference type="SMART" id="SM00091">
    <property type="entry name" value="PAS"/>
    <property type="match status" value="3"/>
</dbReference>
<feature type="domain" description="PAS" evidence="23">
    <location>
        <begin position="629"/>
        <end position="675"/>
    </location>
</feature>
<dbReference type="InterPro" id="IPR001610">
    <property type="entry name" value="PAC"/>
</dbReference>
<evidence type="ECO:0000256" key="2">
    <source>
        <dbReference type="ARBA" id="ARBA00004651"/>
    </source>
</evidence>
<evidence type="ECO:0000256" key="1">
    <source>
        <dbReference type="ARBA" id="ARBA00000085"/>
    </source>
</evidence>
<dbReference type="FunFam" id="1.10.287.130:FF:000038">
    <property type="entry name" value="Sensory transduction histidine kinase"/>
    <property type="match status" value="1"/>
</dbReference>
<feature type="domain" description="PAS" evidence="23">
    <location>
        <begin position="475"/>
        <end position="547"/>
    </location>
</feature>
<evidence type="ECO:0000256" key="17">
    <source>
        <dbReference type="PROSITE-ProRule" id="PRU00110"/>
    </source>
</evidence>
<dbReference type="SMART" id="SM00073">
    <property type="entry name" value="HPT"/>
    <property type="match status" value="1"/>
</dbReference>
<dbReference type="InterPro" id="IPR011006">
    <property type="entry name" value="CheY-like_superfamily"/>
</dbReference>
<feature type="domain" description="PAS" evidence="23">
    <location>
        <begin position="351"/>
        <end position="406"/>
    </location>
</feature>
<dbReference type="PANTHER" id="PTHR45339:SF1">
    <property type="entry name" value="HYBRID SIGNAL TRANSDUCTION HISTIDINE KINASE J"/>
    <property type="match status" value="1"/>
</dbReference>
<evidence type="ECO:0000256" key="14">
    <source>
        <dbReference type="ARBA" id="ARBA00023306"/>
    </source>
</evidence>
<feature type="domain" description="HPt" evidence="25">
    <location>
        <begin position="1230"/>
        <end position="1331"/>
    </location>
</feature>
<evidence type="ECO:0000256" key="16">
    <source>
        <dbReference type="ARBA" id="ARBA00070152"/>
    </source>
</evidence>
<dbReference type="NCBIfam" id="TIGR00229">
    <property type="entry name" value="sensory_box"/>
    <property type="match status" value="3"/>
</dbReference>
<keyword evidence="10" id="KW-0067">ATP-binding</keyword>
<dbReference type="InterPro" id="IPR036097">
    <property type="entry name" value="HisK_dim/P_sf"/>
</dbReference>
<dbReference type="CDD" id="cd00130">
    <property type="entry name" value="PAS"/>
    <property type="match status" value="3"/>
</dbReference>
<comment type="subcellular location">
    <subcellularLocation>
        <location evidence="2">Cell membrane</location>
        <topology evidence="2">Multi-pass membrane protein</topology>
    </subcellularLocation>
</comment>
<dbReference type="InterPro" id="IPR013655">
    <property type="entry name" value="PAS_fold_3"/>
</dbReference>
<dbReference type="eggNOG" id="COG0642">
    <property type="taxonomic scope" value="Bacteria"/>
</dbReference>
<dbReference type="SUPFAM" id="SSF55874">
    <property type="entry name" value="ATPase domain of HSP90 chaperone/DNA topoisomerase II/histidine kinase"/>
    <property type="match status" value="1"/>
</dbReference>
<evidence type="ECO:0000256" key="10">
    <source>
        <dbReference type="ARBA" id="ARBA00022840"/>
    </source>
</evidence>
<dbReference type="InterPro" id="IPR003661">
    <property type="entry name" value="HisK_dim/P_dom"/>
</dbReference>
<feature type="modified residue" description="4-aspartylphosphate" evidence="18">
    <location>
        <position position="1086"/>
    </location>
</feature>
<dbReference type="InterPro" id="IPR036641">
    <property type="entry name" value="HPT_dom_sf"/>
</dbReference>
<dbReference type="SMART" id="SM00086">
    <property type="entry name" value="PAC"/>
    <property type="match status" value="3"/>
</dbReference>
<evidence type="ECO:0000259" key="22">
    <source>
        <dbReference type="PROSITE" id="PS50110"/>
    </source>
</evidence>
<proteinExistence type="predicted"/>
<evidence type="ECO:0000259" key="23">
    <source>
        <dbReference type="PROSITE" id="PS50112"/>
    </source>
</evidence>
<evidence type="ECO:0000313" key="27">
    <source>
        <dbReference type="Proteomes" id="UP000002186"/>
    </source>
</evidence>
<keyword evidence="8" id="KW-0547">Nucleotide-binding</keyword>
<dbReference type="CDD" id="cd00082">
    <property type="entry name" value="HisKA"/>
    <property type="match status" value="1"/>
</dbReference>
<evidence type="ECO:0000256" key="7">
    <source>
        <dbReference type="ARBA" id="ARBA00022692"/>
    </source>
</evidence>
<dbReference type="CDD" id="cd00088">
    <property type="entry name" value="HPT"/>
    <property type="match status" value="1"/>
</dbReference>
<dbReference type="eggNOG" id="COG2198">
    <property type="taxonomic scope" value="Bacteria"/>
</dbReference>
<evidence type="ECO:0000256" key="8">
    <source>
        <dbReference type="ARBA" id="ARBA00022741"/>
    </source>
</evidence>
<evidence type="ECO:0000256" key="13">
    <source>
        <dbReference type="ARBA" id="ARBA00023136"/>
    </source>
</evidence>
<dbReference type="eggNOG" id="COG0784">
    <property type="taxonomic scope" value="Bacteria"/>
</dbReference>
<dbReference type="PRINTS" id="PR00344">
    <property type="entry name" value="BCTRLSENSOR"/>
</dbReference>
<dbReference type="SMART" id="SM00448">
    <property type="entry name" value="REC"/>
    <property type="match status" value="1"/>
</dbReference>
<keyword evidence="6" id="KW-0808">Transferase</keyword>
<dbReference type="EMBL" id="CP001281">
    <property type="protein sequence ID" value="ACR01430.1"/>
    <property type="molecule type" value="Genomic_DNA"/>
</dbReference>
<keyword evidence="4" id="KW-1003">Cell membrane</keyword>
<feature type="domain" description="Histidine kinase" evidence="21">
    <location>
        <begin position="790"/>
        <end position="1010"/>
    </location>
</feature>
<organism evidence="26 27">
    <name type="scientific">Thauera aminoaromatica</name>
    <dbReference type="NCBI Taxonomy" id="164330"/>
    <lineage>
        <taxon>Bacteria</taxon>
        <taxon>Pseudomonadati</taxon>
        <taxon>Pseudomonadota</taxon>
        <taxon>Betaproteobacteria</taxon>
        <taxon>Rhodocyclales</taxon>
        <taxon>Zoogloeaceae</taxon>
        <taxon>Thauera</taxon>
    </lineage>
</organism>
<keyword evidence="12" id="KW-0902">Two-component regulatory system</keyword>
<evidence type="ECO:0000256" key="19">
    <source>
        <dbReference type="SAM" id="Coils"/>
    </source>
</evidence>
<dbReference type="PANTHER" id="PTHR45339">
    <property type="entry name" value="HYBRID SIGNAL TRANSDUCTION HISTIDINE KINASE J"/>
    <property type="match status" value="1"/>
</dbReference>
<gene>
    <name evidence="26" type="ordered locus">Tmz1t_2831</name>
</gene>
<dbReference type="SUPFAM" id="SSF52172">
    <property type="entry name" value="CheY-like"/>
    <property type="match status" value="1"/>
</dbReference>
<feature type="modified residue" description="Phosphohistidine" evidence="17">
    <location>
        <position position="1269"/>
    </location>
</feature>
<dbReference type="Proteomes" id="UP000002186">
    <property type="component" value="Chromosome"/>
</dbReference>
<feature type="domain" description="PAC" evidence="24">
    <location>
        <begin position="700"/>
        <end position="754"/>
    </location>
</feature>
<sequence length="1407" mass="155058">MSTPTSSPTPPASPMGRSFGARLLLVLALSVALIGAGGRWHYHNQQAEARHFAAETLIQIADTKVEQIAQWMTERYADAEAMQDVPQAARYLQRPDDAQALESVQAWMSGIQQRHGYRAVALFDAAGERCLAVPETYCGDAANLAHGREHVRRNRLAREVSFSDLHRLPDQSIQMIFAAQVGLSSQAGEPAIGMLLVVIDPRRFLYPLIQRWPTPSASAETILIRREGDELVSLNDLRHRADSALRLRLPIATNPLLPAAMAVQGVQGVVEGVDYRGTPVLAVVRRVMNTPWFMVAKVDEDEIHAPVRRQAWTTGLLSVLLMLLASLGVALLWRQQRLVSAQQAAAVLRESENRLRKALDVQNVGVMFWDVTSGTLIDANDTFLKIMGYSRQEVDAHQLTWQTFTPPEYIETSIAEMESFRANGRVGPYEKEYLRKDGSRQWFVFAGSALDENRCVEYCIDVSGQKRAESALAESEERLRLALQATNLGLYDLNVQSGEALVNAEYAAMLGYAPETFVETNAAWIERIHPDDREITARAYADYVAGRTAQYRVEFRQKTRDGDWKWILSLGKIVAFDDAGKPLRMLGTHTDITERKRAEASVAQHARELERGRQALLSVLQDQRRAETSLRQLALAVEQSPESIVITNLSAEIEYVNAAFLATTGYTREQVIGRNPRILQSGRTPRATYDAIWAALTAEQTWKGELVNRKASGEDYVEFAHIAPLRQPDGRISHYVAVKEDITEKKRLGEELDRHRHHLEDLVTQRTAELAQARQQAEAASQAKSAFLANMSHEIRTPMNAIIGLTHLLRKDGVTPQQDGRLEQIEASGRHLLGLINDILDLSKIEAGKLDLALEDFHLSAVLDHVASLIRPSAQSKGLHIELDGDAVPTWLRGDPMRLRQCLFNLAGNAVKFTERGSIVLRAKLLKDGAEGLQVRFEVEDTGIGVTPAQGQRLFHVFQQAEVGTTRKYGGTGLGLALTRNLAQMMGGEAGMDSIPGEGSTFWFTVLLQRGHGIMPAPTARRADAERALRHEQAGTRVLLVEDNPINRLVALELLHAVGLTVETAEDGAEALERVKAADYALILMDMQMPVMDGLDATRAIRALPGWRDKPILAMTANAFDDDRRTCVEAGMNDFIAKPVEPERLYATLHKWLPGRTGKLPPSASDESDFALDEGDHPCSVAGAGVMAPQADLAPLAAAPAEAADAELRTRLSAIGDLDLESGLRTLGGSWLDYPPILGLFAEYHGDDARKLAEQIQQDDLAGARRLAHALKGAAGTVGATIVHRLAGDLEDALKRGDRAEVQAALVPLTERLPRLIAALQDALVRANRVMVQEMPARRVDTSVLVRLEALLTGDDTTAISFLAENRQALRETLLMDFEEVRRQIEVFDFPGALESVRAALAALASK</sequence>
<evidence type="ECO:0000313" key="26">
    <source>
        <dbReference type="EMBL" id="ACR01430.1"/>
    </source>
</evidence>
<dbReference type="SUPFAM" id="SSF47226">
    <property type="entry name" value="Histidine-containing phosphotransfer domain, HPT domain"/>
    <property type="match status" value="1"/>
</dbReference>
<evidence type="ECO:0000259" key="24">
    <source>
        <dbReference type="PROSITE" id="PS50113"/>
    </source>
</evidence>
<dbReference type="GO" id="GO:0005524">
    <property type="term" value="F:ATP binding"/>
    <property type="evidence" value="ECO:0007669"/>
    <property type="project" value="UniProtKB-KW"/>
</dbReference>
<dbReference type="Pfam" id="PF13426">
    <property type="entry name" value="PAS_9"/>
    <property type="match status" value="2"/>
</dbReference>
<keyword evidence="13 20" id="KW-0472">Membrane</keyword>
<dbReference type="SUPFAM" id="SSF47384">
    <property type="entry name" value="Homodimeric domain of signal transducing histidine kinase"/>
    <property type="match status" value="1"/>
</dbReference>
<dbReference type="InterPro" id="IPR003594">
    <property type="entry name" value="HATPase_dom"/>
</dbReference>
<keyword evidence="27" id="KW-1185">Reference proteome</keyword>
<dbReference type="PROSITE" id="PS50894">
    <property type="entry name" value="HPT"/>
    <property type="match status" value="1"/>
</dbReference>
<evidence type="ECO:0000256" key="12">
    <source>
        <dbReference type="ARBA" id="ARBA00023012"/>
    </source>
</evidence>
<dbReference type="InterPro" id="IPR004358">
    <property type="entry name" value="Sig_transdc_His_kin-like_C"/>
</dbReference>
<dbReference type="Pfam" id="PF08447">
    <property type="entry name" value="PAS_3"/>
    <property type="match status" value="1"/>
</dbReference>
<evidence type="ECO:0000256" key="5">
    <source>
        <dbReference type="ARBA" id="ARBA00022553"/>
    </source>
</evidence>
<keyword evidence="19" id="KW-0175">Coiled coil</keyword>
<dbReference type="InterPro" id="IPR000700">
    <property type="entry name" value="PAS-assoc_C"/>
</dbReference>
<dbReference type="Gene3D" id="1.20.120.160">
    <property type="entry name" value="HPT domain"/>
    <property type="match status" value="1"/>
</dbReference>
<dbReference type="RefSeq" id="WP_012585693.1">
    <property type="nucleotide sequence ID" value="NC_011662.2"/>
</dbReference>